<comment type="caution">
    <text evidence="3">The sequence shown here is derived from an EMBL/GenBank/DDBJ whole genome shotgun (WGS) entry which is preliminary data.</text>
</comment>
<feature type="domain" description="TNase-like" evidence="2">
    <location>
        <begin position="77"/>
        <end position="167"/>
    </location>
</feature>
<organism evidence="3 4">
    <name type="scientific">Methylocystis echinoides</name>
    <dbReference type="NCBI Taxonomy" id="29468"/>
    <lineage>
        <taxon>Bacteria</taxon>
        <taxon>Pseudomonadati</taxon>
        <taxon>Pseudomonadota</taxon>
        <taxon>Alphaproteobacteria</taxon>
        <taxon>Hyphomicrobiales</taxon>
        <taxon>Methylocystaceae</taxon>
        <taxon>Methylocystis</taxon>
    </lineage>
</organism>
<evidence type="ECO:0000256" key="1">
    <source>
        <dbReference type="SAM" id="SignalP"/>
    </source>
</evidence>
<accession>A0A9W6GU78</accession>
<feature type="signal peptide" evidence="1">
    <location>
        <begin position="1"/>
        <end position="25"/>
    </location>
</feature>
<reference evidence="3" key="1">
    <citation type="journal article" date="2023" name="Int. J. Syst. Evol. Microbiol.">
        <title>Methylocystis iwaonis sp. nov., a type II methane-oxidizing bacterium from surface soil of a rice paddy field in Japan, and emended description of the genus Methylocystis (ex Whittenbury et al. 1970) Bowman et al. 1993.</title>
        <authorList>
            <person name="Kaise H."/>
            <person name="Sawadogo J.B."/>
            <person name="Alam M.S."/>
            <person name="Ueno C."/>
            <person name="Dianou D."/>
            <person name="Shinjo R."/>
            <person name="Asakawa S."/>
        </authorList>
    </citation>
    <scope>NUCLEOTIDE SEQUENCE</scope>
    <source>
        <strain evidence="3">LMG27198</strain>
    </source>
</reference>
<dbReference type="AlphaFoldDB" id="A0A9W6GU78"/>
<feature type="chain" id="PRO_5040967625" description="TNase-like domain-containing protein" evidence="1">
    <location>
        <begin position="26"/>
        <end position="274"/>
    </location>
</feature>
<dbReference type="Gene3D" id="2.40.50.90">
    <property type="match status" value="1"/>
</dbReference>
<name>A0A9W6GU78_9HYPH</name>
<gene>
    <name evidence="3" type="ORF">LMG27198_19510</name>
</gene>
<dbReference type="Proteomes" id="UP001144323">
    <property type="component" value="Unassembled WGS sequence"/>
</dbReference>
<protein>
    <recommendedName>
        <fullName evidence="2">TNase-like domain-containing protein</fullName>
    </recommendedName>
</protein>
<dbReference type="InterPro" id="IPR035437">
    <property type="entry name" value="SNase_OB-fold_sf"/>
</dbReference>
<evidence type="ECO:0000313" key="3">
    <source>
        <dbReference type="EMBL" id="GLI92959.1"/>
    </source>
</evidence>
<dbReference type="EMBL" id="BSEC01000001">
    <property type="protein sequence ID" value="GLI92959.1"/>
    <property type="molecule type" value="Genomic_DNA"/>
</dbReference>
<proteinExistence type="predicted"/>
<evidence type="ECO:0000313" key="4">
    <source>
        <dbReference type="Proteomes" id="UP001144323"/>
    </source>
</evidence>
<dbReference type="RefSeq" id="WP_281802488.1">
    <property type="nucleotide sequence ID" value="NZ_BSEC01000001.1"/>
</dbReference>
<dbReference type="Pfam" id="PF00565">
    <property type="entry name" value="SNase"/>
    <property type="match status" value="1"/>
</dbReference>
<dbReference type="SUPFAM" id="SSF50199">
    <property type="entry name" value="Staphylococcal nuclease"/>
    <property type="match status" value="1"/>
</dbReference>
<sequence length="274" mass="27972">MTLATSCLRRLFLVCACAPVLPAPAAAIAPAAETGACALESAAPATVAVIEENGELLLDDGRRAVLTGLEFPSAGGGAQKRLADWLAGRDVFIRAFSSAPDRWGRTPSAVFAADGADAAAPLVSVGAALLAEGRARFRPDPPATPCAVDYLAAESAAREAGRGIWADAAARPVAAGEGAASLTQRKGMAIVEGEISSVGESRGALYLNFGKKRADSVSIVVLRRNLAMLQASGIAAAGLVGRKVRVRGLIETGFGPRIEISTPAEIEILDGFAP</sequence>
<keyword evidence="4" id="KW-1185">Reference proteome</keyword>
<evidence type="ECO:0000259" key="2">
    <source>
        <dbReference type="Pfam" id="PF00565"/>
    </source>
</evidence>
<dbReference type="InterPro" id="IPR016071">
    <property type="entry name" value="Staphylococal_nuclease_OB-fold"/>
</dbReference>
<keyword evidence="1" id="KW-0732">Signal</keyword>